<keyword evidence="2 10" id="KW-0723">Serine/threonine-protein kinase</keyword>
<dbReference type="GO" id="GO:0004674">
    <property type="term" value="F:protein serine/threonine kinase activity"/>
    <property type="evidence" value="ECO:0007669"/>
    <property type="project" value="UniProtKB-KW"/>
</dbReference>
<evidence type="ECO:0000313" key="11">
    <source>
        <dbReference type="Proteomes" id="UP000287830"/>
    </source>
</evidence>
<keyword evidence="3" id="KW-0808">Transferase</keyword>
<evidence type="ECO:0000256" key="8">
    <source>
        <dbReference type="SAM" id="Phobius"/>
    </source>
</evidence>
<evidence type="ECO:0000256" key="5">
    <source>
        <dbReference type="ARBA" id="ARBA00022777"/>
    </source>
</evidence>
<comment type="caution">
    <text evidence="10">The sequence shown here is derived from an EMBL/GenBank/DDBJ whole genome shotgun (WGS) entry which is preliminary data.</text>
</comment>
<protein>
    <recommendedName>
        <fullName evidence="1">non-specific serine/threonine protein kinase</fullName>
        <ecNumber evidence="1">2.7.11.1</ecNumber>
    </recommendedName>
</protein>
<evidence type="ECO:0000313" key="10">
    <source>
        <dbReference type="EMBL" id="GCD32801.1"/>
    </source>
</evidence>
<keyword evidence="8" id="KW-0472">Membrane</keyword>
<keyword evidence="5 10" id="KW-0418">Kinase</keyword>
<evidence type="ECO:0000256" key="1">
    <source>
        <dbReference type="ARBA" id="ARBA00012513"/>
    </source>
</evidence>
<keyword evidence="8" id="KW-0812">Transmembrane</keyword>
<sequence length="594" mass="61540">MSERALIGGRYRLVRRTGHGPAGGEQWLAQDEDLGAEVLLTEVVPAPGAVAGEAARLRRARERADQVGQLRWHTHVVALYDVVEHEGSPWVVSAYHPGAVDLETRLRQEGPVPAGELAGIALALAAALGAGHSLGVLHGQISPSAVLLVPEEADGRTPGRVMLTGYLFGDAAPVGAAAGFLAPEQTQESGLAATPAADVYSLGATLYAAAEGHPPPARPGTPAQAAELAGLVREMLAEEPAQRPSADTVRAAVERLTGARGDGSGAPEREERTDGREEADGDGPGTGSAGEKSRRPAPRAGFWRLAAVTAVVVLIAATGTLLALNAVNHGHGEGKGKAPPSAARSTTPSAAWSVTPFPYGQLVGLTAPLTTGDCVRAVWADRPLHSVPNLGVVGCGKGNNAQVVATMEFPDVEAARAGAARQCARQADEVAGRLPDAGSYAVVPTAQGFEAAGRRAACLVVSRHTPLNGEVGRFRDQGTDLYLQQMSVGDCWTYKAEKDTFQSRLASSCDASHTDQVVGFVEAPQGMSATQALKSADDLCANRFGAAWAPDDSVAVLGYAPAETDWDDGFRQVVCTVGRADRKAVTKAYEPTGS</sequence>
<dbReference type="SUPFAM" id="SSF56112">
    <property type="entry name" value="Protein kinase-like (PK-like)"/>
    <property type="match status" value="1"/>
</dbReference>
<dbReference type="AlphaFoldDB" id="A0A7U9KP73"/>
<dbReference type="PROSITE" id="PS50011">
    <property type="entry name" value="PROTEIN_KINASE_DOM"/>
    <property type="match status" value="1"/>
</dbReference>
<dbReference type="Gene3D" id="3.30.200.20">
    <property type="entry name" value="Phosphorylase Kinase, domain 1"/>
    <property type="match status" value="1"/>
</dbReference>
<keyword evidence="4" id="KW-0547">Nucleotide-binding</keyword>
<dbReference type="InterPro" id="IPR026004">
    <property type="entry name" value="Septum_form"/>
</dbReference>
<dbReference type="PANTHER" id="PTHR43289:SF6">
    <property type="entry name" value="SERINE_THREONINE-PROTEIN KINASE NEKL-3"/>
    <property type="match status" value="1"/>
</dbReference>
<evidence type="ECO:0000259" key="9">
    <source>
        <dbReference type="PROSITE" id="PS50011"/>
    </source>
</evidence>
<accession>A0A7U9KP73</accession>
<feature type="transmembrane region" description="Helical" evidence="8">
    <location>
        <begin position="302"/>
        <end position="324"/>
    </location>
</feature>
<dbReference type="Pfam" id="PF13845">
    <property type="entry name" value="Septum_form"/>
    <property type="match status" value="1"/>
</dbReference>
<dbReference type="InterPro" id="IPR011009">
    <property type="entry name" value="Kinase-like_dom_sf"/>
</dbReference>
<evidence type="ECO:0000256" key="3">
    <source>
        <dbReference type="ARBA" id="ARBA00022679"/>
    </source>
</evidence>
<dbReference type="Proteomes" id="UP000287830">
    <property type="component" value="Unassembled WGS sequence"/>
</dbReference>
<evidence type="ECO:0000256" key="2">
    <source>
        <dbReference type="ARBA" id="ARBA00022527"/>
    </source>
</evidence>
<organism evidence="10 11">
    <name type="scientific">Streptomyces chrestomyceticus JCM 4735</name>
    <dbReference type="NCBI Taxonomy" id="1306181"/>
    <lineage>
        <taxon>Bacteria</taxon>
        <taxon>Bacillati</taxon>
        <taxon>Actinomycetota</taxon>
        <taxon>Actinomycetes</taxon>
        <taxon>Kitasatosporales</taxon>
        <taxon>Streptomycetaceae</taxon>
        <taxon>Streptomyces</taxon>
    </lineage>
</organism>
<reference evidence="10 11" key="1">
    <citation type="submission" date="2018-11" db="EMBL/GenBank/DDBJ databases">
        <title>Whole genome sequence of Streptomyces chrestomyceticus NBRC 13444(T).</title>
        <authorList>
            <person name="Komaki H."/>
            <person name="Tamura T."/>
        </authorList>
    </citation>
    <scope>NUCLEOTIDE SEQUENCE [LARGE SCALE GENOMIC DNA]</scope>
    <source>
        <strain evidence="10 11">NBRC 13444</strain>
    </source>
</reference>
<dbReference type="PANTHER" id="PTHR43289">
    <property type="entry name" value="MITOGEN-ACTIVATED PROTEIN KINASE KINASE KINASE 20-RELATED"/>
    <property type="match status" value="1"/>
</dbReference>
<gene>
    <name evidence="10" type="ORF">OEIGOIKO_00519</name>
</gene>
<dbReference type="Pfam" id="PF00069">
    <property type="entry name" value="Pkinase"/>
    <property type="match status" value="1"/>
</dbReference>
<dbReference type="InterPro" id="IPR000719">
    <property type="entry name" value="Prot_kinase_dom"/>
</dbReference>
<feature type="region of interest" description="Disordered" evidence="7">
    <location>
        <begin position="256"/>
        <end position="296"/>
    </location>
</feature>
<dbReference type="EMBL" id="BHZC01000001">
    <property type="protein sequence ID" value="GCD32801.1"/>
    <property type="molecule type" value="Genomic_DNA"/>
</dbReference>
<dbReference type="RefSeq" id="WP_125043386.1">
    <property type="nucleotide sequence ID" value="NZ_BHZC01000001.1"/>
</dbReference>
<keyword evidence="8" id="KW-1133">Transmembrane helix</keyword>
<dbReference type="GeneID" id="95619590"/>
<keyword evidence="6" id="KW-0067">ATP-binding</keyword>
<dbReference type="OrthoDB" id="3928783at2"/>
<dbReference type="EC" id="2.7.11.1" evidence="1"/>
<dbReference type="Gene3D" id="1.10.510.10">
    <property type="entry name" value="Transferase(Phosphotransferase) domain 1"/>
    <property type="match status" value="1"/>
</dbReference>
<dbReference type="GO" id="GO:0005524">
    <property type="term" value="F:ATP binding"/>
    <property type="evidence" value="ECO:0007669"/>
    <property type="project" value="UniProtKB-KW"/>
</dbReference>
<evidence type="ECO:0000256" key="7">
    <source>
        <dbReference type="SAM" id="MobiDB-lite"/>
    </source>
</evidence>
<dbReference type="SMART" id="SM00220">
    <property type="entry name" value="S_TKc"/>
    <property type="match status" value="1"/>
</dbReference>
<evidence type="ECO:0000256" key="4">
    <source>
        <dbReference type="ARBA" id="ARBA00022741"/>
    </source>
</evidence>
<proteinExistence type="predicted"/>
<name>A0A7U9KP73_9ACTN</name>
<feature type="domain" description="Protein kinase" evidence="9">
    <location>
        <begin position="11"/>
        <end position="256"/>
    </location>
</feature>
<evidence type="ECO:0000256" key="6">
    <source>
        <dbReference type="ARBA" id="ARBA00022840"/>
    </source>
</evidence>
<feature type="compositionally biased region" description="Basic and acidic residues" evidence="7">
    <location>
        <begin position="267"/>
        <end position="278"/>
    </location>
</feature>